<name>A0A562ZH32_9BURK</name>
<dbReference type="AlphaFoldDB" id="A0A562ZH32"/>
<dbReference type="InterPro" id="IPR020845">
    <property type="entry name" value="AMP-binding_CS"/>
</dbReference>
<dbReference type="PANTHER" id="PTHR43767">
    <property type="entry name" value="LONG-CHAIN-FATTY-ACID--COA LIGASE"/>
    <property type="match status" value="1"/>
</dbReference>
<accession>A0A562ZH32</accession>
<dbReference type="Gene3D" id="3.30.300.30">
    <property type="match status" value="1"/>
</dbReference>
<dbReference type="InterPro" id="IPR045851">
    <property type="entry name" value="AMP-bd_C_sf"/>
</dbReference>
<evidence type="ECO:0000259" key="1">
    <source>
        <dbReference type="Pfam" id="PF00501"/>
    </source>
</evidence>
<sequence length="444" mass="47409">MSFWQLAHDARTVAAIDERGTAVSYGELAQRAGDVATALRPAGGRRLGFIAMRNTLPALAHYLGCLRAGHVPLLLAPELPAPLLQALVERYDPAWIFDASGGLRWRDTDGPPLHADLALLLTTSGTTGSPRLVRLSHSALHANAESIARFLGIGAGERAVTTLPLHYSYGLSVLHSHLHAGASVVLTDASIIQRPFWETVDAHGVTSLSGVPYLYQLLQRTGFEQRALPSLRTLTQAGGPLGESLTRHFQSLAAARSWRFFVMYGQTEATARISYVPPEHLARKVGAIGIPVPGGALALDGGELVYRGPNVMMGYAETAADLAMGDVLRGVLRTGDRGRMDEDGFFYVTGRLGRFVKLAGHRVGLDEVEAILARALGVAVAVTGRDDRLLAAIEAPDASAAKDVLVQQLRLHPSMFQVTALQALPRLPNGKPDYAALQQQAGAA</sequence>
<dbReference type="Proteomes" id="UP000318199">
    <property type="component" value="Unassembled WGS sequence"/>
</dbReference>
<dbReference type="InterPro" id="IPR042099">
    <property type="entry name" value="ANL_N_sf"/>
</dbReference>
<dbReference type="SUPFAM" id="SSF56801">
    <property type="entry name" value="Acetyl-CoA synthetase-like"/>
    <property type="match status" value="1"/>
</dbReference>
<feature type="domain" description="AMP-dependent synthetase/ligase" evidence="1">
    <location>
        <begin position="6"/>
        <end position="97"/>
    </location>
</feature>
<dbReference type="InterPro" id="IPR050237">
    <property type="entry name" value="ATP-dep_AMP-bd_enzyme"/>
</dbReference>
<protein>
    <submittedName>
        <fullName evidence="2">AMP-binding protein</fullName>
    </submittedName>
</protein>
<dbReference type="GO" id="GO:0016878">
    <property type="term" value="F:acid-thiol ligase activity"/>
    <property type="evidence" value="ECO:0007669"/>
    <property type="project" value="UniProtKB-ARBA"/>
</dbReference>
<reference evidence="2 3" key="1">
    <citation type="submission" date="2019-07" db="EMBL/GenBank/DDBJ databases">
        <title>Caenimonas sedimenti sp. nov., isolated from activated sludge.</title>
        <authorList>
            <person name="Xu J."/>
        </authorList>
    </citation>
    <scope>NUCLEOTIDE SEQUENCE [LARGE SCALE GENOMIC DNA]</scope>
    <source>
        <strain evidence="2 3">HX-9-20</strain>
    </source>
</reference>
<dbReference type="RefSeq" id="WP_145896076.1">
    <property type="nucleotide sequence ID" value="NZ_VOBQ01000022.1"/>
</dbReference>
<proteinExistence type="predicted"/>
<dbReference type="InterPro" id="IPR000873">
    <property type="entry name" value="AMP-dep_synth/lig_dom"/>
</dbReference>
<dbReference type="Gene3D" id="3.40.50.12780">
    <property type="entry name" value="N-terminal domain of ligase-like"/>
    <property type="match status" value="1"/>
</dbReference>
<dbReference type="OrthoDB" id="9803968at2"/>
<dbReference type="PANTHER" id="PTHR43767:SF1">
    <property type="entry name" value="NONRIBOSOMAL PEPTIDE SYNTHASE PES1 (EUROFUNG)-RELATED"/>
    <property type="match status" value="1"/>
</dbReference>
<evidence type="ECO:0000313" key="2">
    <source>
        <dbReference type="EMBL" id="TWO67899.1"/>
    </source>
</evidence>
<dbReference type="EMBL" id="VOBQ01000022">
    <property type="protein sequence ID" value="TWO67899.1"/>
    <property type="molecule type" value="Genomic_DNA"/>
</dbReference>
<organism evidence="2 3">
    <name type="scientific">Caenimonas sedimenti</name>
    <dbReference type="NCBI Taxonomy" id="2596921"/>
    <lineage>
        <taxon>Bacteria</taxon>
        <taxon>Pseudomonadati</taxon>
        <taxon>Pseudomonadota</taxon>
        <taxon>Betaproteobacteria</taxon>
        <taxon>Burkholderiales</taxon>
        <taxon>Comamonadaceae</taxon>
        <taxon>Caenimonas</taxon>
    </lineage>
</organism>
<keyword evidence="3" id="KW-1185">Reference proteome</keyword>
<evidence type="ECO:0000313" key="3">
    <source>
        <dbReference type="Proteomes" id="UP000318199"/>
    </source>
</evidence>
<comment type="caution">
    <text evidence="2">The sequence shown here is derived from an EMBL/GenBank/DDBJ whole genome shotgun (WGS) entry which is preliminary data.</text>
</comment>
<dbReference type="PROSITE" id="PS00455">
    <property type="entry name" value="AMP_BINDING"/>
    <property type="match status" value="1"/>
</dbReference>
<feature type="domain" description="AMP-dependent synthetase/ligase" evidence="1">
    <location>
        <begin position="111"/>
        <end position="315"/>
    </location>
</feature>
<gene>
    <name evidence="2" type="ORF">FN976_25045</name>
</gene>
<dbReference type="Pfam" id="PF00501">
    <property type="entry name" value="AMP-binding"/>
    <property type="match status" value="2"/>
</dbReference>